<accession>A0A4Y2CY06</accession>
<gene>
    <name evidence="1" type="ORF">AVEN_184062_1</name>
</gene>
<dbReference type="EMBL" id="BGPR01000269">
    <property type="protein sequence ID" value="GBM09351.1"/>
    <property type="molecule type" value="Genomic_DNA"/>
</dbReference>
<proteinExistence type="predicted"/>
<organism evidence="1 2">
    <name type="scientific">Araneus ventricosus</name>
    <name type="common">Orbweaver spider</name>
    <name type="synonym">Epeira ventricosa</name>
    <dbReference type="NCBI Taxonomy" id="182803"/>
    <lineage>
        <taxon>Eukaryota</taxon>
        <taxon>Metazoa</taxon>
        <taxon>Ecdysozoa</taxon>
        <taxon>Arthropoda</taxon>
        <taxon>Chelicerata</taxon>
        <taxon>Arachnida</taxon>
        <taxon>Araneae</taxon>
        <taxon>Araneomorphae</taxon>
        <taxon>Entelegynae</taxon>
        <taxon>Araneoidea</taxon>
        <taxon>Araneidae</taxon>
        <taxon>Araneus</taxon>
    </lineage>
</organism>
<dbReference type="AlphaFoldDB" id="A0A4Y2CY06"/>
<protein>
    <submittedName>
        <fullName evidence="1">Uncharacterized protein</fullName>
    </submittedName>
</protein>
<dbReference type="Proteomes" id="UP000499080">
    <property type="component" value="Unassembled WGS sequence"/>
</dbReference>
<evidence type="ECO:0000313" key="2">
    <source>
        <dbReference type="Proteomes" id="UP000499080"/>
    </source>
</evidence>
<name>A0A4Y2CY06_ARAVE</name>
<keyword evidence="2" id="KW-1185">Reference proteome</keyword>
<comment type="caution">
    <text evidence="1">The sequence shown here is derived from an EMBL/GenBank/DDBJ whole genome shotgun (WGS) entry which is preliminary data.</text>
</comment>
<evidence type="ECO:0000313" key="1">
    <source>
        <dbReference type="EMBL" id="GBM09351.1"/>
    </source>
</evidence>
<reference evidence="1 2" key="1">
    <citation type="journal article" date="2019" name="Sci. Rep.">
        <title>Orb-weaving spider Araneus ventricosus genome elucidates the spidroin gene catalogue.</title>
        <authorList>
            <person name="Kono N."/>
            <person name="Nakamura H."/>
            <person name="Ohtoshi R."/>
            <person name="Moran D.A.P."/>
            <person name="Shinohara A."/>
            <person name="Yoshida Y."/>
            <person name="Fujiwara M."/>
            <person name="Mori M."/>
            <person name="Tomita M."/>
            <person name="Arakawa K."/>
        </authorList>
    </citation>
    <scope>NUCLEOTIDE SEQUENCE [LARGE SCALE GENOMIC DNA]</scope>
</reference>
<sequence length="80" mass="9111">MGKSKMYLEISFIAYQQPMELEGLWKRGALIQALVGRFDLRGLKEVHRKGCSTLEYVGSFGSRITRGQPKPRRHLRTSGS</sequence>